<dbReference type="SMART" id="SM00304">
    <property type="entry name" value="HAMP"/>
    <property type="match status" value="1"/>
</dbReference>
<keyword evidence="4" id="KW-1003">Cell membrane</keyword>
<dbReference type="SUPFAM" id="SSF47384">
    <property type="entry name" value="Homodimeric domain of signal transducing histidine kinase"/>
    <property type="match status" value="1"/>
</dbReference>
<evidence type="ECO:0000256" key="11">
    <source>
        <dbReference type="ARBA" id="ARBA00022989"/>
    </source>
</evidence>
<evidence type="ECO:0000256" key="10">
    <source>
        <dbReference type="ARBA" id="ARBA00022840"/>
    </source>
</evidence>
<dbReference type="Pfam" id="PF02518">
    <property type="entry name" value="HATPase_c"/>
    <property type="match status" value="1"/>
</dbReference>
<dbReference type="InterPro" id="IPR003661">
    <property type="entry name" value="HisK_dim/P_dom"/>
</dbReference>
<evidence type="ECO:0000256" key="6">
    <source>
        <dbReference type="ARBA" id="ARBA00022679"/>
    </source>
</evidence>
<evidence type="ECO:0000256" key="7">
    <source>
        <dbReference type="ARBA" id="ARBA00022692"/>
    </source>
</evidence>
<comment type="subcellular location">
    <subcellularLocation>
        <location evidence="2">Cell membrane</location>
        <topology evidence="2">Multi-pass membrane protein</topology>
    </subcellularLocation>
</comment>
<dbReference type="PANTHER" id="PTHR44936:SF9">
    <property type="entry name" value="SENSOR PROTEIN CREC"/>
    <property type="match status" value="1"/>
</dbReference>
<dbReference type="Pfam" id="PF00672">
    <property type="entry name" value="HAMP"/>
    <property type="match status" value="1"/>
</dbReference>
<evidence type="ECO:0000256" key="13">
    <source>
        <dbReference type="SAM" id="Phobius"/>
    </source>
</evidence>
<keyword evidence="10" id="KW-0067">ATP-binding</keyword>
<evidence type="ECO:0000256" key="12">
    <source>
        <dbReference type="ARBA" id="ARBA00023012"/>
    </source>
</evidence>
<protein>
    <recommendedName>
        <fullName evidence="3">histidine kinase</fullName>
        <ecNumber evidence="3">2.7.13.3</ecNumber>
    </recommendedName>
</protein>
<sequence>MRRRIALLVVATTALVAVAFLVPLAVLARAVAFDRAVNEATVQAQALTSVVATADEHALELSVQQANASGRFPITVFRSDGTQIGADAERTPTVRLAERGRSLTVDTERGVEVAVSVGDAAGDQAVIRTSVSEQELMRGVHRAWLLLAALGVVLMGLSALVADRMARGLVRSTRELAGVSHRLAAGELDARARAEEPPEMRDVGTALNRLAGRIRELLAEERERAADLSHRLRTPLMSLRLDAEALSDPAESERITGHVHVLQRTVTGIIDEAQRRSGASTGEVAEHCDAAAVVAERVEFWSVLAEDTEREVRIDLAEGPLPVAVAEADLAACVDALLGNVFGHTEDGAGFAVSLSRDDETAVVVVDDEGAGFPAEDAGPLQRGASGSGSSGLGLDIVRRVAVDSGGAVRLERSPAGGARVVVELGVADL</sequence>
<evidence type="ECO:0000259" key="15">
    <source>
        <dbReference type="PROSITE" id="PS50885"/>
    </source>
</evidence>
<evidence type="ECO:0000256" key="5">
    <source>
        <dbReference type="ARBA" id="ARBA00022553"/>
    </source>
</evidence>
<dbReference type="Proteomes" id="UP001501218">
    <property type="component" value="Unassembled WGS sequence"/>
</dbReference>
<dbReference type="InterPro" id="IPR003594">
    <property type="entry name" value="HATPase_dom"/>
</dbReference>
<evidence type="ECO:0000256" key="8">
    <source>
        <dbReference type="ARBA" id="ARBA00022741"/>
    </source>
</evidence>
<dbReference type="CDD" id="cd06225">
    <property type="entry name" value="HAMP"/>
    <property type="match status" value="1"/>
</dbReference>
<dbReference type="SMART" id="SM00388">
    <property type="entry name" value="HisKA"/>
    <property type="match status" value="1"/>
</dbReference>
<dbReference type="PANTHER" id="PTHR44936">
    <property type="entry name" value="SENSOR PROTEIN CREC"/>
    <property type="match status" value="1"/>
</dbReference>
<feature type="transmembrane region" description="Helical" evidence="13">
    <location>
        <begin position="143"/>
        <end position="162"/>
    </location>
</feature>
<evidence type="ECO:0000313" key="16">
    <source>
        <dbReference type="EMBL" id="GAA2339747.1"/>
    </source>
</evidence>
<keyword evidence="7 13" id="KW-0812">Transmembrane</keyword>
<dbReference type="GO" id="GO:0016301">
    <property type="term" value="F:kinase activity"/>
    <property type="evidence" value="ECO:0007669"/>
    <property type="project" value="UniProtKB-KW"/>
</dbReference>
<dbReference type="RefSeq" id="WP_344128183.1">
    <property type="nucleotide sequence ID" value="NZ_BAAARA010000004.1"/>
</dbReference>
<evidence type="ECO:0000256" key="4">
    <source>
        <dbReference type="ARBA" id="ARBA00022475"/>
    </source>
</evidence>
<proteinExistence type="predicted"/>
<keyword evidence="8" id="KW-0547">Nucleotide-binding</keyword>
<dbReference type="InterPro" id="IPR050980">
    <property type="entry name" value="2C_sensor_his_kinase"/>
</dbReference>
<comment type="catalytic activity">
    <reaction evidence="1">
        <text>ATP + protein L-histidine = ADP + protein N-phospho-L-histidine.</text>
        <dbReference type="EC" id="2.7.13.3"/>
    </reaction>
</comment>
<name>A0ABP5SWJ3_9PSEU</name>
<dbReference type="EMBL" id="BAAARA010000004">
    <property type="protein sequence ID" value="GAA2339747.1"/>
    <property type="molecule type" value="Genomic_DNA"/>
</dbReference>
<accession>A0ABP5SWJ3</accession>
<dbReference type="Gene3D" id="3.30.565.10">
    <property type="entry name" value="Histidine kinase-like ATPase, C-terminal domain"/>
    <property type="match status" value="1"/>
</dbReference>
<gene>
    <name evidence="16" type="ORF">GCM10009854_15200</name>
</gene>
<keyword evidence="5" id="KW-0597">Phosphoprotein</keyword>
<dbReference type="InterPro" id="IPR003660">
    <property type="entry name" value="HAMP_dom"/>
</dbReference>
<keyword evidence="12" id="KW-0902">Two-component regulatory system</keyword>
<dbReference type="SMART" id="SM00387">
    <property type="entry name" value="HATPase_c"/>
    <property type="match status" value="1"/>
</dbReference>
<evidence type="ECO:0000259" key="14">
    <source>
        <dbReference type="PROSITE" id="PS50109"/>
    </source>
</evidence>
<evidence type="ECO:0000256" key="3">
    <source>
        <dbReference type="ARBA" id="ARBA00012438"/>
    </source>
</evidence>
<keyword evidence="17" id="KW-1185">Reference proteome</keyword>
<dbReference type="EC" id="2.7.13.3" evidence="3"/>
<keyword evidence="11 13" id="KW-1133">Transmembrane helix</keyword>
<dbReference type="PROSITE" id="PS50885">
    <property type="entry name" value="HAMP"/>
    <property type="match status" value="1"/>
</dbReference>
<evidence type="ECO:0000256" key="2">
    <source>
        <dbReference type="ARBA" id="ARBA00004651"/>
    </source>
</evidence>
<dbReference type="SUPFAM" id="SSF55874">
    <property type="entry name" value="ATPase domain of HSP90 chaperone/DNA topoisomerase II/histidine kinase"/>
    <property type="match status" value="1"/>
</dbReference>
<dbReference type="InterPro" id="IPR036097">
    <property type="entry name" value="HisK_dim/P_sf"/>
</dbReference>
<organism evidence="16 17">
    <name type="scientific">Saccharopolyspora halophila</name>
    <dbReference type="NCBI Taxonomy" id="405551"/>
    <lineage>
        <taxon>Bacteria</taxon>
        <taxon>Bacillati</taxon>
        <taxon>Actinomycetota</taxon>
        <taxon>Actinomycetes</taxon>
        <taxon>Pseudonocardiales</taxon>
        <taxon>Pseudonocardiaceae</taxon>
        <taxon>Saccharopolyspora</taxon>
    </lineage>
</organism>
<keyword evidence="13" id="KW-0472">Membrane</keyword>
<dbReference type="CDD" id="cd00082">
    <property type="entry name" value="HisKA"/>
    <property type="match status" value="1"/>
</dbReference>
<reference evidence="17" key="1">
    <citation type="journal article" date="2019" name="Int. J. Syst. Evol. Microbiol.">
        <title>The Global Catalogue of Microorganisms (GCM) 10K type strain sequencing project: providing services to taxonomists for standard genome sequencing and annotation.</title>
        <authorList>
            <consortium name="The Broad Institute Genomics Platform"/>
            <consortium name="The Broad Institute Genome Sequencing Center for Infectious Disease"/>
            <person name="Wu L."/>
            <person name="Ma J."/>
        </authorList>
    </citation>
    <scope>NUCLEOTIDE SEQUENCE [LARGE SCALE GENOMIC DNA]</scope>
    <source>
        <strain evidence="17">JCM 16221</strain>
    </source>
</reference>
<feature type="domain" description="Histidine kinase" evidence="14">
    <location>
        <begin position="227"/>
        <end position="429"/>
    </location>
</feature>
<feature type="domain" description="HAMP" evidence="15">
    <location>
        <begin position="167"/>
        <end position="219"/>
    </location>
</feature>
<evidence type="ECO:0000313" key="17">
    <source>
        <dbReference type="Proteomes" id="UP001501218"/>
    </source>
</evidence>
<evidence type="ECO:0000256" key="1">
    <source>
        <dbReference type="ARBA" id="ARBA00000085"/>
    </source>
</evidence>
<evidence type="ECO:0000256" key="9">
    <source>
        <dbReference type="ARBA" id="ARBA00022777"/>
    </source>
</evidence>
<keyword evidence="6" id="KW-0808">Transferase</keyword>
<dbReference type="InterPro" id="IPR036890">
    <property type="entry name" value="HATPase_C_sf"/>
</dbReference>
<comment type="caution">
    <text evidence="16">The sequence shown here is derived from an EMBL/GenBank/DDBJ whole genome shotgun (WGS) entry which is preliminary data.</text>
</comment>
<dbReference type="Gene3D" id="1.10.287.130">
    <property type="match status" value="1"/>
</dbReference>
<keyword evidence="9 16" id="KW-0418">Kinase</keyword>
<dbReference type="InterPro" id="IPR005467">
    <property type="entry name" value="His_kinase_dom"/>
</dbReference>
<dbReference type="PROSITE" id="PS50109">
    <property type="entry name" value="HIS_KIN"/>
    <property type="match status" value="1"/>
</dbReference>